<dbReference type="Proteomes" id="UP000288805">
    <property type="component" value="Unassembled WGS sequence"/>
</dbReference>
<evidence type="ECO:0000313" key="4">
    <source>
        <dbReference type="Proteomes" id="UP000288805"/>
    </source>
</evidence>
<dbReference type="PROSITE" id="PS50878">
    <property type="entry name" value="RT_POL"/>
    <property type="match status" value="1"/>
</dbReference>
<comment type="caution">
    <text evidence="3">The sequence shown here is derived from an EMBL/GenBank/DDBJ whole genome shotgun (WGS) entry which is preliminary data.</text>
</comment>
<evidence type="ECO:0000313" key="3">
    <source>
        <dbReference type="EMBL" id="RVX03574.1"/>
    </source>
</evidence>
<dbReference type="SUPFAM" id="SSF56219">
    <property type="entry name" value="DNase I-like"/>
    <property type="match status" value="1"/>
</dbReference>
<dbReference type="Gene3D" id="3.60.10.10">
    <property type="entry name" value="Endonuclease/exonuclease/phosphatase"/>
    <property type="match status" value="1"/>
</dbReference>
<dbReference type="InterPro" id="IPR000477">
    <property type="entry name" value="RT_dom"/>
</dbReference>
<keyword evidence="3" id="KW-0548">Nucleotidyltransferase</keyword>
<accession>A0A438J3N8</accession>
<dbReference type="PANTHER" id="PTHR33116">
    <property type="entry name" value="REVERSE TRANSCRIPTASE ZINC-BINDING DOMAIN-CONTAINING PROTEIN-RELATED-RELATED"/>
    <property type="match status" value="1"/>
</dbReference>
<dbReference type="AlphaFoldDB" id="A0A438J3N8"/>
<keyword evidence="3" id="KW-0808">Transferase</keyword>
<proteinExistence type="predicted"/>
<dbReference type="CDD" id="cd01650">
    <property type="entry name" value="RT_nLTR_like"/>
    <property type="match status" value="1"/>
</dbReference>
<dbReference type="PANTHER" id="PTHR33116:SF85">
    <property type="entry name" value="REVERSE TRANSCRIPTASE ZINC-BINDING DOMAIN-CONTAINING PROTEIN"/>
    <property type="match status" value="1"/>
</dbReference>
<dbReference type="GO" id="GO:0003964">
    <property type="term" value="F:RNA-directed DNA polymerase activity"/>
    <property type="evidence" value="ECO:0007669"/>
    <property type="project" value="UniProtKB-KW"/>
</dbReference>
<dbReference type="EMBL" id="QGNW01000065">
    <property type="protein sequence ID" value="RVX03574.1"/>
    <property type="molecule type" value="Genomic_DNA"/>
</dbReference>
<name>A0A438J3N8_VITVI</name>
<evidence type="ECO:0000256" key="1">
    <source>
        <dbReference type="SAM" id="MobiDB-lite"/>
    </source>
</evidence>
<gene>
    <name evidence="3" type="primary">LIN1_73</name>
    <name evidence="3" type="ORF">CK203_027918</name>
</gene>
<keyword evidence="3" id="KW-0695">RNA-directed DNA polymerase</keyword>
<evidence type="ECO:0000259" key="2">
    <source>
        <dbReference type="PROSITE" id="PS50878"/>
    </source>
</evidence>
<organism evidence="3 4">
    <name type="scientific">Vitis vinifera</name>
    <name type="common">Grape</name>
    <dbReference type="NCBI Taxonomy" id="29760"/>
    <lineage>
        <taxon>Eukaryota</taxon>
        <taxon>Viridiplantae</taxon>
        <taxon>Streptophyta</taxon>
        <taxon>Embryophyta</taxon>
        <taxon>Tracheophyta</taxon>
        <taxon>Spermatophyta</taxon>
        <taxon>Magnoliopsida</taxon>
        <taxon>eudicotyledons</taxon>
        <taxon>Gunneridae</taxon>
        <taxon>Pentapetalae</taxon>
        <taxon>rosids</taxon>
        <taxon>Vitales</taxon>
        <taxon>Vitaceae</taxon>
        <taxon>Viteae</taxon>
        <taxon>Vitis</taxon>
    </lineage>
</organism>
<dbReference type="SUPFAM" id="SSF56672">
    <property type="entry name" value="DNA/RNA polymerases"/>
    <property type="match status" value="1"/>
</dbReference>
<reference evidence="3 4" key="1">
    <citation type="journal article" date="2018" name="PLoS Genet.">
        <title>Population sequencing reveals clonal diversity and ancestral inbreeding in the grapevine cultivar Chardonnay.</title>
        <authorList>
            <person name="Roach M.J."/>
            <person name="Johnson D.L."/>
            <person name="Bohlmann J."/>
            <person name="van Vuuren H.J."/>
            <person name="Jones S.J."/>
            <person name="Pretorius I.S."/>
            <person name="Schmidt S.A."/>
            <person name="Borneman A.R."/>
        </authorList>
    </citation>
    <scope>NUCLEOTIDE SEQUENCE [LARGE SCALE GENOMIC DNA]</scope>
    <source>
        <strain evidence="4">cv. Chardonnay</strain>
        <tissue evidence="3">Leaf</tissue>
    </source>
</reference>
<dbReference type="InterPro" id="IPR043502">
    <property type="entry name" value="DNA/RNA_pol_sf"/>
</dbReference>
<feature type="region of interest" description="Disordered" evidence="1">
    <location>
        <begin position="16"/>
        <end position="35"/>
    </location>
</feature>
<protein>
    <submittedName>
        <fullName evidence="3">LINE-1 reverse transcriptase-like</fullName>
    </submittedName>
</protein>
<feature type="domain" description="Reverse transcriptase" evidence="2">
    <location>
        <begin position="475"/>
        <end position="754"/>
    </location>
</feature>
<dbReference type="Pfam" id="PF00078">
    <property type="entry name" value="RVT_1"/>
    <property type="match status" value="1"/>
</dbReference>
<dbReference type="InterPro" id="IPR036691">
    <property type="entry name" value="Endo/exonu/phosph_ase_sf"/>
</dbReference>
<sequence>MLEEEAAREFYDRSGVRREGFQNGSGSRRPSAEEHIGRGDGYWDLVEVNSVDPLERNSGWIVGQTEFQEEGLEKEILSFLGKIRKMREKIVGKGLLETSRFERELNRLECSVNYEGDTKKKGPTQGGVLICWDKRSLEILGVEEDQFSISCRFRNVGDGGIWVFTGVYGPFSREERECLWEELGAIKGLWEESWCLGGDFNTILYQAKRSRNGRITSAMRRFAQIIDDLGLVDIPLQGGSFTWSGGLNNQSWARLDRFLATPSWLDQYSRVHQRRLSRPTSDHFPVLLEGGGLRRGPSPFKFENMWLKVEGFKDLIEGWWQGIVVRGRLSYRLAAKLKGLKQNLKIWNKEVFGRLERNKAEALQQVERWDIVEEERSLTEEEIGHKKEAKENYAKWVSMEEVHWRQLSRELWLRERDGNTGFFHRMANARRRANALDKIKINGVRITEEQEISQSEAEAEALELPFSEVEIYAALMGMNGDKAPGPDGFTVAFWQRWGVEDLGDYRPISLLGGLYKLLAKVLANRLKKVIGKVISSDQNAFIKGRQILDGSLIANEVIDSWQKRGEKGLICKLDIEKAYDSINWQFLLKVIQKMGFRPKWIGWMWSCISTAKFSVLVNGVPAGFFSSSKGLRQGDSLSPYLFVMGMEVLSVLITRAVEGGFIYGCRIWRGRGQAVNISHLLFADDTIVFCKAKKEFLMYLSWILFWFEATSGLKINLNKSMVIPVGEVEGVHEMAAEIGCRVRQLPAVYLGLPLGASNRASSAWDGVEEKVRRRLALWKRQYLSKGGRITLIKSTLASIPLYQMSLFRMPKSVARRLEKLQRDFLWGGANGGNKAHLVKWEVVCADKEKGGLGLRKLVCLNKALLGKWIWRFARAKEELWKKCLRQSMGKRSLGGGQGRQMRCLELEFGRRS</sequence>